<feature type="transmembrane region" description="Helical" evidence="13">
    <location>
        <begin position="287"/>
        <end position="310"/>
    </location>
</feature>
<sequence>VTELTAHPAILWATCYCGRLCYSWLLLLGNLVSAHHILSLPQLLSLSLLPAPCLEVLWMHQQPRTEINGDSNKPPQAIVKPQMLTHVIEGFGIQDGAEPVPHCGKYIPGEQFCDSKSFCSMTCTKRYSVNCSCQFWLKRRNMKEFQEAHYACVHQCGPSCSSSAITHAKIQGKCHRGQEDSSWGSENSSHDWLLLQTPSLVFQEGEPIVLRCHSWKNSPLNKVVFFQNGKSKTFSYLRSNFSIPQANLSHSGEYHCTGFIGRALFSSQPVTITVQGSSWSNSLSVTIAVAVVAWIAAVAIAGAIVAWFCLRRKQISANLTDAEEAAKIEAENTVTYSLLSYPEVAEEETESSDYQNHI</sequence>
<gene>
    <name evidence="15" type="ORF">E2I00_010051</name>
</gene>
<dbReference type="Proteomes" id="UP000437017">
    <property type="component" value="Unassembled WGS sequence"/>
</dbReference>
<comment type="subcellular location">
    <subcellularLocation>
        <location evidence="1">Cell membrane</location>
        <topology evidence="1">Single-pass type I membrane protein</topology>
    </subcellularLocation>
</comment>
<keyword evidence="8 13" id="KW-0472">Membrane</keyword>
<dbReference type="InterPro" id="IPR050488">
    <property type="entry name" value="Ig_Fc_receptor"/>
</dbReference>
<keyword evidence="9" id="KW-1015">Disulfide bond</keyword>
<dbReference type="GO" id="GO:0019770">
    <property type="term" value="F:IgG receptor activity"/>
    <property type="evidence" value="ECO:0007669"/>
    <property type="project" value="TreeGrafter"/>
</dbReference>
<keyword evidence="16" id="KW-1185">Reference proteome</keyword>
<accession>A0A643BT58</accession>
<keyword evidence="6" id="KW-0677">Repeat</keyword>
<dbReference type="CDD" id="cd05753">
    <property type="entry name" value="Ig2_FcgammaR_like"/>
    <property type="match status" value="1"/>
</dbReference>
<evidence type="ECO:0000256" key="8">
    <source>
        <dbReference type="ARBA" id="ARBA00023136"/>
    </source>
</evidence>
<dbReference type="GO" id="GO:0050766">
    <property type="term" value="P:positive regulation of phagocytosis"/>
    <property type="evidence" value="ECO:0007669"/>
    <property type="project" value="TreeGrafter"/>
</dbReference>
<dbReference type="AlphaFoldDB" id="A0A643BT58"/>
<evidence type="ECO:0000256" key="2">
    <source>
        <dbReference type="ARBA" id="ARBA00022475"/>
    </source>
</evidence>
<evidence type="ECO:0000256" key="12">
    <source>
        <dbReference type="ARBA" id="ARBA00023319"/>
    </source>
</evidence>
<dbReference type="Pfam" id="PF21319">
    <property type="entry name" value="zf-FCS_1"/>
    <property type="match status" value="1"/>
</dbReference>
<dbReference type="InterPro" id="IPR003599">
    <property type="entry name" value="Ig_sub"/>
</dbReference>
<dbReference type="Pfam" id="PF13895">
    <property type="entry name" value="Ig_2"/>
    <property type="match status" value="1"/>
</dbReference>
<evidence type="ECO:0000256" key="13">
    <source>
        <dbReference type="SAM" id="Phobius"/>
    </source>
</evidence>
<dbReference type="InterPro" id="IPR007110">
    <property type="entry name" value="Ig-like_dom"/>
</dbReference>
<reference evidence="15 16" key="1">
    <citation type="journal article" date="2019" name="PLoS ONE">
        <title>Genomic analyses reveal an absence of contemporary introgressive admixture between fin whales and blue whales, despite known hybrids.</title>
        <authorList>
            <person name="Westbury M.V."/>
            <person name="Petersen B."/>
            <person name="Lorenzen E.D."/>
        </authorList>
    </citation>
    <scope>NUCLEOTIDE SEQUENCE [LARGE SCALE GENOMIC DNA]</scope>
    <source>
        <strain evidence="15">FinWhale-01</strain>
    </source>
</reference>
<dbReference type="GO" id="GO:0009897">
    <property type="term" value="C:external side of plasma membrane"/>
    <property type="evidence" value="ECO:0007669"/>
    <property type="project" value="TreeGrafter"/>
</dbReference>
<dbReference type="PANTHER" id="PTHR11481:SF97">
    <property type="entry name" value="LOW AFFINITY IMMUNOGLOBULIN GAMMA FC REGION RECEPTOR II-B-RELATED"/>
    <property type="match status" value="1"/>
</dbReference>
<dbReference type="InterPro" id="IPR036179">
    <property type="entry name" value="Ig-like_dom_sf"/>
</dbReference>
<dbReference type="Gene3D" id="3.30.60.160">
    <property type="match status" value="1"/>
</dbReference>
<protein>
    <recommendedName>
        <fullName evidence="14">Ig-like domain-containing protein</fullName>
    </recommendedName>
</protein>
<dbReference type="Gene3D" id="2.60.40.10">
    <property type="entry name" value="Immunoglobulins"/>
    <property type="match status" value="1"/>
</dbReference>
<dbReference type="SUPFAM" id="SSF48726">
    <property type="entry name" value="Immunoglobulin"/>
    <property type="match status" value="1"/>
</dbReference>
<evidence type="ECO:0000259" key="14">
    <source>
        <dbReference type="PROSITE" id="PS50835"/>
    </source>
</evidence>
<evidence type="ECO:0000256" key="7">
    <source>
        <dbReference type="ARBA" id="ARBA00022989"/>
    </source>
</evidence>
<dbReference type="OrthoDB" id="6151406at2759"/>
<dbReference type="GO" id="GO:0032760">
    <property type="term" value="P:positive regulation of tumor necrosis factor production"/>
    <property type="evidence" value="ECO:0007669"/>
    <property type="project" value="TreeGrafter"/>
</dbReference>
<evidence type="ECO:0000313" key="16">
    <source>
        <dbReference type="Proteomes" id="UP000437017"/>
    </source>
</evidence>
<keyword evidence="7 13" id="KW-1133">Transmembrane helix</keyword>
<proteinExistence type="predicted"/>
<dbReference type="FunFam" id="2.60.40.10:FF:000217">
    <property type="entry name" value="High affinity immunoglobulin gamma Fc receptor I"/>
    <property type="match status" value="1"/>
</dbReference>
<evidence type="ECO:0000256" key="4">
    <source>
        <dbReference type="ARBA" id="ARBA00022692"/>
    </source>
</evidence>
<dbReference type="InterPro" id="IPR038603">
    <property type="entry name" value="Znf_FCS_sf"/>
</dbReference>
<keyword evidence="12" id="KW-0393">Immunoglobulin domain</keyword>
<evidence type="ECO:0000256" key="5">
    <source>
        <dbReference type="ARBA" id="ARBA00022729"/>
    </source>
</evidence>
<dbReference type="GO" id="GO:0019864">
    <property type="term" value="F:IgG binding"/>
    <property type="evidence" value="ECO:0007669"/>
    <property type="project" value="UniProtKB-KW"/>
</dbReference>
<evidence type="ECO:0000256" key="1">
    <source>
        <dbReference type="ARBA" id="ARBA00004251"/>
    </source>
</evidence>
<evidence type="ECO:0000256" key="11">
    <source>
        <dbReference type="ARBA" id="ARBA00023180"/>
    </source>
</evidence>
<keyword evidence="2" id="KW-1003">Cell membrane</keyword>
<dbReference type="GO" id="GO:0001788">
    <property type="term" value="P:antibody-dependent cellular cytotoxicity"/>
    <property type="evidence" value="ECO:0007669"/>
    <property type="project" value="TreeGrafter"/>
</dbReference>
<keyword evidence="5" id="KW-0732">Signal</keyword>
<dbReference type="PANTHER" id="PTHR11481">
    <property type="entry name" value="IMMUNOGLOBULIN FC RECEPTOR"/>
    <property type="match status" value="1"/>
</dbReference>
<dbReference type="PROSITE" id="PS50835">
    <property type="entry name" value="IG_LIKE"/>
    <property type="match status" value="1"/>
</dbReference>
<keyword evidence="10" id="KW-0675">Receptor</keyword>
<organism evidence="15 16">
    <name type="scientific">Balaenoptera physalus</name>
    <name type="common">Fin whale</name>
    <name type="synonym">Balaena physalus</name>
    <dbReference type="NCBI Taxonomy" id="9770"/>
    <lineage>
        <taxon>Eukaryota</taxon>
        <taxon>Metazoa</taxon>
        <taxon>Chordata</taxon>
        <taxon>Craniata</taxon>
        <taxon>Vertebrata</taxon>
        <taxon>Euteleostomi</taxon>
        <taxon>Mammalia</taxon>
        <taxon>Eutheria</taxon>
        <taxon>Laurasiatheria</taxon>
        <taxon>Artiodactyla</taxon>
        <taxon>Whippomorpha</taxon>
        <taxon>Cetacea</taxon>
        <taxon>Mysticeti</taxon>
        <taxon>Balaenopteridae</taxon>
        <taxon>Balaenoptera</taxon>
    </lineage>
</organism>
<evidence type="ECO:0000256" key="9">
    <source>
        <dbReference type="ARBA" id="ARBA00023157"/>
    </source>
</evidence>
<name>A0A643BT58_BALPH</name>
<feature type="non-terminal residue" evidence="15">
    <location>
        <position position="1"/>
    </location>
</feature>
<comment type="caution">
    <text evidence="15">The sequence shown here is derived from an EMBL/GenBank/DDBJ whole genome shotgun (WGS) entry which is preliminary data.</text>
</comment>
<keyword evidence="3" id="KW-0390">IgG-binding protein</keyword>
<evidence type="ECO:0000256" key="6">
    <source>
        <dbReference type="ARBA" id="ARBA00022737"/>
    </source>
</evidence>
<evidence type="ECO:0000256" key="10">
    <source>
        <dbReference type="ARBA" id="ARBA00023170"/>
    </source>
</evidence>
<evidence type="ECO:0000256" key="3">
    <source>
        <dbReference type="ARBA" id="ARBA00022652"/>
    </source>
</evidence>
<keyword evidence="11" id="KW-0325">Glycoprotein</keyword>
<dbReference type="InterPro" id="IPR013783">
    <property type="entry name" value="Ig-like_fold"/>
</dbReference>
<dbReference type="SMART" id="SM00409">
    <property type="entry name" value="IG"/>
    <property type="match status" value="1"/>
</dbReference>
<evidence type="ECO:0000313" key="15">
    <source>
        <dbReference type="EMBL" id="KAB0390940.1"/>
    </source>
</evidence>
<dbReference type="EMBL" id="SGJD01004929">
    <property type="protein sequence ID" value="KAB0390940.1"/>
    <property type="molecule type" value="Genomic_DNA"/>
</dbReference>
<feature type="domain" description="Ig-like" evidence="14">
    <location>
        <begin position="204"/>
        <end position="273"/>
    </location>
</feature>
<keyword evidence="4 13" id="KW-0812">Transmembrane</keyword>